<proteinExistence type="predicted"/>
<organism evidence="2 3">
    <name type="scientific">Parafrankia irregularis</name>
    <dbReference type="NCBI Taxonomy" id="795642"/>
    <lineage>
        <taxon>Bacteria</taxon>
        <taxon>Bacillati</taxon>
        <taxon>Actinomycetota</taxon>
        <taxon>Actinomycetes</taxon>
        <taxon>Frankiales</taxon>
        <taxon>Frankiaceae</taxon>
        <taxon>Parafrankia</taxon>
    </lineage>
</organism>
<dbReference type="FunFam" id="3.30.70.270:FF:000001">
    <property type="entry name" value="Diguanylate cyclase domain protein"/>
    <property type="match status" value="1"/>
</dbReference>
<dbReference type="CDD" id="cd01949">
    <property type="entry name" value="GGDEF"/>
    <property type="match status" value="1"/>
</dbReference>
<dbReference type="InterPro" id="IPR052163">
    <property type="entry name" value="DGC-Regulatory_Protein"/>
</dbReference>
<dbReference type="SUPFAM" id="SSF55073">
    <property type="entry name" value="Nucleotide cyclase"/>
    <property type="match status" value="1"/>
</dbReference>
<dbReference type="InterPro" id="IPR000014">
    <property type="entry name" value="PAS"/>
</dbReference>
<dbReference type="InterPro" id="IPR013767">
    <property type="entry name" value="PAS_fold"/>
</dbReference>
<dbReference type="InterPro" id="IPR035965">
    <property type="entry name" value="PAS-like_dom_sf"/>
</dbReference>
<dbReference type="SMART" id="SM00267">
    <property type="entry name" value="GGDEF"/>
    <property type="match status" value="1"/>
</dbReference>
<dbReference type="Proteomes" id="UP000198802">
    <property type="component" value="Unassembled WGS sequence"/>
</dbReference>
<dbReference type="PROSITE" id="PS50887">
    <property type="entry name" value="GGDEF"/>
    <property type="match status" value="1"/>
</dbReference>
<dbReference type="Pfam" id="PF00990">
    <property type="entry name" value="GGDEF"/>
    <property type="match status" value="1"/>
</dbReference>
<dbReference type="RefSeq" id="WP_165615519.1">
    <property type="nucleotide sequence ID" value="NZ_FAOZ01000004.1"/>
</dbReference>
<protein>
    <submittedName>
        <fullName evidence="2">Diguanylate cyclase (GGDEF) domain-containing protein</fullName>
    </submittedName>
</protein>
<dbReference type="AlphaFoldDB" id="A0A0S4QHZ3"/>
<dbReference type="PANTHER" id="PTHR46663">
    <property type="entry name" value="DIGUANYLATE CYCLASE DGCT-RELATED"/>
    <property type="match status" value="1"/>
</dbReference>
<reference evidence="3" key="1">
    <citation type="submission" date="2015-11" db="EMBL/GenBank/DDBJ databases">
        <authorList>
            <person name="Varghese N."/>
        </authorList>
    </citation>
    <scope>NUCLEOTIDE SEQUENCE [LARGE SCALE GENOMIC DNA]</scope>
    <source>
        <strain evidence="3">DSM 45899</strain>
    </source>
</reference>
<dbReference type="NCBIfam" id="TIGR00254">
    <property type="entry name" value="GGDEF"/>
    <property type="match status" value="1"/>
</dbReference>
<dbReference type="InterPro" id="IPR029787">
    <property type="entry name" value="Nucleotide_cyclase"/>
</dbReference>
<dbReference type="SUPFAM" id="SSF55785">
    <property type="entry name" value="PYP-like sensor domain (PAS domain)"/>
    <property type="match status" value="1"/>
</dbReference>
<evidence type="ECO:0000313" key="3">
    <source>
        <dbReference type="Proteomes" id="UP000198802"/>
    </source>
</evidence>
<sequence length="557" mass="58623">MRWRKLVDDLPVGVVVVTPPDERISYLNNRAVALFDRDRPELLGTPLMSQLSFDEWDELLPRDQHSSPDRHAMVIRRPGGSAMPVVMTRLASGPGRADCACFLQDRADGDLLREQVQTILAHSPVSFALLDASGRVLIGGGGIAPGAVAGLAQSTVSSVFEVFADEKELIELLRDAQSGHVVARTTAAAVGGQVDVSLTPLLDAHGKVTRMVGVGVDVTARERTRTRQAVVARFAHQALETADSAALWRLAVRTLAGSLNAHVSLWDVGCTAPMACTVPGAALGPPPGWASLVAAHLAGTSDTPAAGDIRYASVVPGWQTLVAGAGQGRRSARVVVVQRPSTGADTDTTTDTAGAPADVVDVADDEQHVRAIADVLVSATTRLAAERQLRYRSQHDDLTGLANRAALLDHLGQALDPSRGQGRSVAVIFLDLDGFKTINDNHGHTAGDAVLRAVANRLSGAVRPTDLVGRLGGDEFAIVCTEVRDRGQMERLARRVIARLGEAISVEGVLHTVTASAGVAISDAGRTSPDRLLNAADMSMYKAKQAGGGQSVTTHQV</sequence>
<gene>
    <name evidence="2" type="ORF">Ga0074812_104198</name>
</gene>
<dbReference type="InterPro" id="IPR000160">
    <property type="entry name" value="GGDEF_dom"/>
</dbReference>
<dbReference type="Gene3D" id="3.30.70.270">
    <property type="match status" value="1"/>
</dbReference>
<feature type="domain" description="GGDEF" evidence="1">
    <location>
        <begin position="423"/>
        <end position="556"/>
    </location>
</feature>
<dbReference type="Pfam" id="PF00989">
    <property type="entry name" value="PAS"/>
    <property type="match status" value="1"/>
</dbReference>
<accession>A0A0S4QHZ3</accession>
<evidence type="ECO:0000259" key="1">
    <source>
        <dbReference type="PROSITE" id="PS50887"/>
    </source>
</evidence>
<evidence type="ECO:0000313" key="2">
    <source>
        <dbReference type="EMBL" id="CUU55117.1"/>
    </source>
</evidence>
<dbReference type="PANTHER" id="PTHR46663:SF2">
    <property type="entry name" value="GGDEF DOMAIN-CONTAINING PROTEIN"/>
    <property type="match status" value="1"/>
</dbReference>
<dbReference type="Gene3D" id="3.30.450.20">
    <property type="entry name" value="PAS domain"/>
    <property type="match status" value="2"/>
</dbReference>
<dbReference type="GO" id="GO:0006355">
    <property type="term" value="P:regulation of DNA-templated transcription"/>
    <property type="evidence" value="ECO:0007669"/>
    <property type="project" value="InterPro"/>
</dbReference>
<dbReference type="EMBL" id="FAOZ01000004">
    <property type="protein sequence ID" value="CUU55117.1"/>
    <property type="molecule type" value="Genomic_DNA"/>
</dbReference>
<dbReference type="SMART" id="SM00091">
    <property type="entry name" value="PAS"/>
    <property type="match status" value="1"/>
</dbReference>
<name>A0A0S4QHZ3_9ACTN</name>
<dbReference type="InterPro" id="IPR043128">
    <property type="entry name" value="Rev_trsase/Diguanyl_cyclase"/>
</dbReference>
<keyword evidence="3" id="KW-1185">Reference proteome</keyword>